<evidence type="ECO:0000313" key="11">
    <source>
        <dbReference type="EMBL" id="MQM15690.1"/>
    </source>
</evidence>
<feature type="compositionally biased region" description="Polar residues" evidence="9">
    <location>
        <begin position="58"/>
        <end position="69"/>
    </location>
</feature>
<accession>A0A843X8P3</accession>
<dbReference type="InterPro" id="IPR045191">
    <property type="entry name" value="MBR1/2-like"/>
</dbReference>
<keyword evidence="5 8" id="KW-0863">Zinc-finger</keyword>
<evidence type="ECO:0000256" key="8">
    <source>
        <dbReference type="PROSITE-ProRule" id="PRU00175"/>
    </source>
</evidence>
<evidence type="ECO:0000256" key="3">
    <source>
        <dbReference type="ARBA" id="ARBA00022679"/>
    </source>
</evidence>
<keyword evidence="4" id="KW-0479">Metal-binding</keyword>
<feature type="region of interest" description="Disordered" evidence="9">
    <location>
        <begin position="58"/>
        <end position="92"/>
    </location>
</feature>
<dbReference type="InterPro" id="IPR013083">
    <property type="entry name" value="Znf_RING/FYVE/PHD"/>
</dbReference>
<organism evidence="11 12">
    <name type="scientific">Colocasia esculenta</name>
    <name type="common">Wild taro</name>
    <name type="synonym">Arum esculentum</name>
    <dbReference type="NCBI Taxonomy" id="4460"/>
    <lineage>
        <taxon>Eukaryota</taxon>
        <taxon>Viridiplantae</taxon>
        <taxon>Streptophyta</taxon>
        <taxon>Embryophyta</taxon>
        <taxon>Tracheophyta</taxon>
        <taxon>Spermatophyta</taxon>
        <taxon>Magnoliopsida</taxon>
        <taxon>Liliopsida</taxon>
        <taxon>Araceae</taxon>
        <taxon>Aroideae</taxon>
        <taxon>Colocasieae</taxon>
        <taxon>Colocasia</taxon>
    </lineage>
</organism>
<evidence type="ECO:0000256" key="7">
    <source>
        <dbReference type="ARBA" id="ARBA00022833"/>
    </source>
</evidence>
<evidence type="ECO:0000256" key="6">
    <source>
        <dbReference type="ARBA" id="ARBA00022786"/>
    </source>
</evidence>
<comment type="catalytic activity">
    <reaction evidence="1">
        <text>S-ubiquitinyl-[E2 ubiquitin-conjugating enzyme]-L-cysteine + [acceptor protein]-L-lysine = [E2 ubiquitin-conjugating enzyme]-L-cysteine + N(6)-ubiquitinyl-[acceptor protein]-L-lysine.</text>
        <dbReference type="EC" id="2.3.2.27"/>
    </reaction>
</comment>
<sequence>FPTFSCSSLDQQVYWNNVPSPGDAWNAPDHLLPRIEPNMSYRNVFNHETESLSGWNMGAPSSSEHTMNQDNHDASEMENVWPPSSPANSRAGPRFDERRLQAANILSLDSMAMDHSSNQILQGQFYPRNSTSTSSANNVDCNAGMMGNGGQVPQTGICPFYSPFPSEVEHPCAIGSSNSQECSISNGTGHFSEDADGRSGSLLDGRRLSGKRKNIEGVPDPSSGSPSNICFQQTENGLQHTISSRNVSSSSSNMYLDNLSGVHHPEECLNPRSTNGARGAVPECHSLINVAGSAESSQRNFRLRTIPSQRADPSGPNLWSLGNSSMNNSVWSPHHLPSLLIPVNQPLEARPAIPGPSSHSQSHLLMIPGLPQMVHPSLWNGASRIGTPLNCHVMLSERLASLGEEANLMGLQRNTIPELPMFVPPAEVRHVVEDHANWSLSHGNLSIPANVASTSLVGSTSGIHPSICPTWPPHQNPHNQYRQTSTEFVYRAFPAAVSDPDGQLNNFLAQHPGRSGSSDISPLPVAGPRTHQQPFLRSGFLMGRRSNGMGTPLASRTLTAAREGRNMIICEHIRNALDRMRRSVGMRLEEGYLDGEDLGTLDCGHNFHVACVKQWLTHKNICPICKMTALAA</sequence>
<dbReference type="PANTHER" id="PTHR22937:SF224">
    <property type="entry name" value="E3 UBIQUITIN-PROTEIN LIGASE MBR1-RELATED"/>
    <property type="match status" value="1"/>
</dbReference>
<reference evidence="11" key="1">
    <citation type="submission" date="2017-07" db="EMBL/GenBank/DDBJ databases">
        <title>Taro Niue Genome Assembly and Annotation.</title>
        <authorList>
            <person name="Atibalentja N."/>
            <person name="Keating K."/>
            <person name="Fields C.J."/>
        </authorList>
    </citation>
    <scope>NUCLEOTIDE SEQUENCE</scope>
    <source>
        <strain evidence="11">Niue_2</strain>
        <tissue evidence="11">Leaf</tissue>
    </source>
</reference>
<protein>
    <recommendedName>
        <fullName evidence="2">RING-type E3 ubiquitin transferase</fullName>
        <ecNumber evidence="2">2.3.2.27</ecNumber>
    </recommendedName>
</protein>
<evidence type="ECO:0000256" key="5">
    <source>
        <dbReference type="ARBA" id="ARBA00022771"/>
    </source>
</evidence>
<evidence type="ECO:0000256" key="1">
    <source>
        <dbReference type="ARBA" id="ARBA00000900"/>
    </source>
</evidence>
<dbReference type="GO" id="GO:0008270">
    <property type="term" value="F:zinc ion binding"/>
    <property type="evidence" value="ECO:0007669"/>
    <property type="project" value="UniProtKB-KW"/>
</dbReference>
<dbReference type="EC" id="2.3.2.27" evidence="2"/>
<dbReference type="OrthoDB" id="8062037at2759"/>
<name>A0A843X8P3_COLES</name>
<keyword evidence="6" id="KW-0833">Ubl conjugation pathway</keyword>
<dbReference type="PANTHER" id="PTHR22937">
    <property type="entry name" value="E3 UBIQUITIN-PROTEIN LIGASE RNF165"/>
    <property type="match status" value="1"/>
</dbReference>
<feature type="domain" description="RING-type" evidence="10">
    <location>
        <begin position="601"/>
        <end position="626"/>
    </location>
</feature>
<evidence type="ECO:0000313" key="12">
    <source>
        <dbReference type="Proteomes" id="UP000652761"/>
    </source>
</evidence>
<evidence type="ECO:0000256" key="2">
    <source>
        <dbReference type="ARBA" id="ARBA00012483"/>
    </source>
</evidence>
<feature type="non-terminal residue" evidence="11">
    <location>
        <position position="1"/>
    </location>
</feature>
<evidence type="ECO:0000256" key="9">
    <source>
        <dbReference type="SAM" id="MobiDB-lite"/>
    </source>
</evidence>
<dbReference type="Proteomes" id="UP000652761">
    <property type="component" value="Unassembled WGS sequence"/>
</dbReference>
<keyword evidence="12" id="KW-1185">Reference proteome</keyword>
<dbReference type="Pfam" id="PF13639">
    <property type="entry name" value="zf-RING_2"/>
    <property type="match status" value="1"/>
</dbReference>
<proteinExistence type="predicted"/>
<keyword evidence="7" id="KW-0862">Zinc</keyword>
<dbReference type="SUPFAM" id="SSF57850">
    <property type="entry name" value="RING/U-box"/>
    <property type="match status" value="1"/>
</dbReference>
<keyword evidence="3" id="KW-0808">Transferase</keyword>
<dbReference type="InterPro" id="IPR001841">
    <property type="entry name" value="Znf_RING"/>
</dbReference>
<feature type="region of interest" description="Disordered" evidence="9">
    <location>
        <begin position="185"/>
        <end position="231"/>
    </location>
</feature>
<dbReference type="Gene3D" id="3.30.40.10">
    <property type="entry name" value="Zinc/RING finger domain, C3HC4 (zinc finger)"/>
    <property type="match status" value="1"/>
</dbReference>
<dbReference type="AlphaFoldDB" id="A0A843X8P3"/>
<evidence type="ECO:0000256" key="4">
    <source>
        <dbReference type="ARBA" id="ARBA00022723"/>
    </source>
</evidence>
<dbReference type="GO" id="GO:0061630">
    <property type="term" value="F:ubiquitin protein ligase activity"/>
    <property type="evidence" value="ECO:0007669"/>
    <property type="project" value="UniProtKB-EC"/>
</dbReference>
<evidence type="ECO:0000259" key="10">
    <source>
        <dbReference type="PROSITE" id="PS50089"/>
    </source>
</evidence>
<feature type="compositionally biased region" description="Polar residues" evidence="9">
    <location>
        <begin position="222"/>
        <end position="231"/>
    </location>
</feature>
<gene>
    <name evidence="11" type="ORF">Taro_048641</name>
</gene>
<comment type="caution">
    <text evidence="11">The sequence shown here is derived from an EMBL/GenBank/DDBJ whole genome shotgun (WGS) entry which is preliminary data.</text>
</comment>
<dbReference type="PROSITE" id="PS50089">
    <property type="entry name" value="ZF_RING_2"/>
    <property type="match status" value="1"/>
</dbReference>
<dbReference type="EMBL" id="NMUH01006638">
    <property type="protein sequence ID" value="MQM15690.1"/>
    <property type="molecule type" value="Genomic_DNA"/>
</dbReference>